<organism evidence="1 2">
    <name type="scientific">Oesophagostomum dentatum</name>
    <name type="common">Nodular worm</name>
    <dbReference type="NCBI Taxonomy" id="61180"/>
    <lineage>
        <taxon>Eukaryota</taxon>
        <taxon>Metazoa</taxon>
        <taxon>Ecdysozoa</taxon>
        <taxon>Nematoda</taxon>
        <taxon>Chromadorea</taxon>
        <taxon>Rhabditida</taxon>
        <taxon>Rhabditina</taxon>
        <taxon>Rhabditomorpha</taxon>
        <taxon>Strongyloidea</taxon>
        <taxon>Strongylidae</taxon>
        <taxon>Oesophagostomum</taxon>
    </lineage>
</organism>
<name>A0A0B1S8I9_OESDE</name>
<dbReference type="EMBL" id="KN602894">
    <property type="protein sequence ID" value="KHJ79857.1"/>
    <property type="molecule type" value="Genomic_DNA"/>
</dbReference>
<protein>
    <submittedName>
        <fullName evidence="1">Uncharacterized protein</fullName>
    </submittedName>
</protein>
<accession>A0A0B1S8I9</accession>
<gene>
    <name evidence="1" type="ORF">OESDEN_20483</name>
</gene>
<dbReference type="AlphaFoldDB" id="A0A0B1S8I9"/>
<dbReference type="Pfam" id="PF17619">
    <property type="entry name" value="SCVP"/>
    <property type="match status" value="1"/>
</dbReference>
<reference evidence="1 2" key="1">
    <citation type="submission" date="2014-03" db="EMBL/GenBank/DDBJ databases">
        <title>Draft genome of the hookworm Oesophagostomum dentatum.</title>
        <authorList>
            <person name="Mitreva M."/>
        </authorList>
    </citation>
    <scope>NUCLEOTIDE SEQUENCE [LARGE SCALE GENOMIC DNA]</scope>
    <source>
        <strain evidence="1 2">OD-Hann</strain>
    </source>
</reference>
<keyword evidence="2" id="KW-1185">Reference proteome</keyword>
<evidence type="ECO:0000313" key="1">
    <source>
        <dbReference type="EMBL" id="KHJ79857.1"/>
    </source>
</evidence>
<dbReference type="Proteomes" id="UP000053660">
    <property type="component" value="Unassembled WGS sequence"/>
</dbReference>
<dbReference type="OrthoDB" id="5776926at2759"/>
<proteinExistence type="predicted"/>
<evidence type="ECO:0000313" key="2">
    <source>
        <dbReference type="Proteomes" id="UP000053660"/>
    </source>
</evidence>
<sequence>MDDYIKTKGVAYSRDLVKEQITNDNGMFAIRYTVMGYNCDGMTNFVREGKASTSFITAAKVKCENRPEMVI</sequence>
<dbReference type="InterPro" id="IPR035126">
    <property type="entry name" value="SCVP"/>
</dbReference>